<evidence type="ECO:0000259" key="12">
    <source>
        <dbReference type="PROSITE" id="PS50800"/>
    </source>
</evidence>
<dbReference type="GO" id="GO:0006357">
    <property type="term" value="P:regulation of transcription by RNA polymerase II"/>
    <property type="evidence" value="ECO:0007669"/>
    <property type="project" value="TreeGrafter"/>
</dbReference>
<comment type="pathway">
    <text evidence="2">Protein modification; protein sumoylation.</text>
</comment>
<dbReference type="GO" id="GO:0008270">
    <property type="term" value="F:zinc ion binding"/>
    <property type="evidence" value="ECO:0007669"/>
    <property type="project" value="UniProtKB-KW"/>
</dbReference>
<dbReference type="GO" id="GO:0061665">
    <property type="term" value="F:SUMO ligase activity"/>
    <property type="evidence" value="ECO:0007669"/>
    <property type="project" value="TreeGrafter"/>
</dbReference>
<dbReference type="Pfam" id="PF14324">
    <property type="entry name" value="PINIT"/>
    <property type="match status" value="1"/>
</dbReference>
<proteinExistence type="inferred from homology"/>
<evidence type="ECO:0000256" key="2">
    <source>
        <dbReference type="ARBA" id="ARBA00004718"/>
    </source>
</evidence>
<evidence type="ECO:0000259" key="13">
    <source>
        <dbReference type="PROSITE" id="PS51044"/>
    </source>
</evidence>
<dbReference type="InterPro" id="IPR038654">
    <property type="entry name" value="PINIT_sf"/>
</dbReference>
<keyword evidence="8" id="KW-0862">Zinc</keyword>
<keyword evidence="15" id="KW-0436">Ligase</keyword>
<comment type="similarity">
    <text evidence="3">Belongs to the PIAS family.</text>
</comment>
<evidence type="ECO:0000256" key="5">
    <source>
        <dbReference type="ARBA" id="ARBA00022723"/>
    </source>
</evidence>
<evidence type="ECO:0000256" key="11">
    <source>
        <dbReference type="SAM" id="MobiDB-lite"/>
    </source>
</evidence>
<dbReference type="GO" id="GO:0005634">
    <property type="term" value="C:nucleus"/>
    <property type="evidence" value="ECO:0007669"/>
    <property type="project" value="UniProtKB-SubCell"/>
</dbReference>
<dbReference type="SUPFAM" id="SSF68906">
    <property type="entry name" value="SAP domain"/>
    <property type="match status" value="1"/>
</dbReference>
<dbReference type="Gene3D" id="1.10.720.30">
    <property type="entry name" value="SAP domain"/>
    <property type="match status" value="1"/>
</dbReference>
<organism evidence="15 16">
    <name type="scientific">Oopsacas minuta</name>
    <dbReference type="NCBI Taxonomy" id="111878"/>
    <lineage>
        <taxon>Eukaryota</taxon>
        <taxon>Metazoa</taxon>
        <taxon>Porifera</taxon>
        <taxon>Hexactinellida</taxon>
        <taxon>Hexasterophora</taxon>
        <taxon>Lyssacinosida</taxon>
        <taxon>Leucopsacidae</taxon>
        <taxon>Oopsacas</taxon>
    </lineage>
</organism>
<dbReference type="Gene3D" id="3.30.40.10">
    <property type="entry name" value="Zinc/RING finger domain, C3HC4 (zinc finger)"/>
    <property type="match status" value="1"/>
</dbReference>
<dbReference type="InterPro" id="IPR003034">
    <property type="entry name" value="SAP_dom"/>
</dbReference>
<evidence type="ECO:0000256" key="3">
    <source>
        <dbReference type="ARBA" id="ARBA00005383"/>
    </source>
</evidence>
<dbReference type="PANTHER" id="PTHR10782:SF94">
    <property type="entry name" value="SUPPRESSOR OF VARIEGATION 2-10, ISOFORM I"/>
    <property type="match status" value="1"/>
</dbReference>
<feature type="region of interest" description="Disordered" evidence="11">
    <location>
        <begin position="687"/>
        <end position="709"/>
    </location>
</feature>
<dbReference type="Pfam" id="PF02891">
    <property type="entry name" value="zf-MIZ"/>
    <property type="match status" value="1"/>
</dbReference>
<name>A0AAV7JF99_9METZ</name>
<dbReference type="InterPro" id="IPR004181">
    <property type="entry name" value="Znf_MIZ"/>
</dbReference>
<accession>A0AAV7JF99</accession>
<dbReference type="InterPro" id="IPR036361">
    <property type="entry name" value="SAP_dom_sf"/>
</dbReference>
<dbReference type="PROSITE" id="PS51044">
    <property type="entry name" value="ZF_SP_RING"/>
    <property type="match status" value="1"/>
</dbReference>
<comment type="caution">
    <text evidence="15">The sequence shown here is derived from an EMBL/GenBank/DDBJ whole genome shotgun (WGS) entry which is preliminary data.</text>
</comment>
<evidence type="ECO:0000256" key="6">
    <source>
        <dbReference type="ARBA" id="ARBA00022771"/>
    </source>
</evidence>
<feature type="region of interest" description="Disordered" evidence="11">
    <location>
        <begin position="648"/>
        <end position="673"/>
    </location>
</feature>
<feature type="domain" description="PINIT" evidence="14">
    <location>
        <begin position="144"/>
        <end position="329"/>
    </location>
</feature>
<dbReference type="InterPro" id="IPR023321">
    <property type="entry name" value="PINIT"/>
</dbReference>
<protein>
    <submittedName>
        <fullName evidence="15">E3 SUMO-protein ligase PIAS2 isoform X1</fullName>
    </submittedName>
</protein>
<dbReference type="GO" id="GO:0016925">
    <property type="term" value="P:protein sumoylation"/>
    <property type="evidence" value="ECO:0007669"/>
    <property type="project" value="TreeGrafter"/>
</dbReference>
<evidence type="ECO:0000256" key="9">
    <source>
        <dbReference type="ARBA" id="ARBA00023242"/>
    </source>
</evidence>
<evidence type="ECO:0000313" key="15">
    <source>
        <dbReference type="EMBL" id="KAI6647333.1"/>
    </source>
</evidence>
<dbReference type="CDD" id="cd16790">
    <property type="entry name" value="SP-RING_PIAS"/>
    <property type="match status" value="1"/>
</dbReference>
<dbReference type="EMBL" id="JAKMXF010000343">
    <property type="protein sequence ID" value="KAI6647333.1"/>
    <property type="molecule type" value="Genomic_DNA"/>
</dbReference>
<feature type="domain" description="SP-RING-type" evidence="13">
    <location>
        <begin position="360"/>
        <end position="441"/>
    </location>
</feature>
<keyword evidence="7" id="KW-0833">Ubl conjugation pathway</keyword>
<comment type="subcellular location">
    <subcellularLocation>
        <location evidence="1">Nucleus</location>
    </subcellularLocation>
</comment>
<evidence type="ECO:0000256" key="4">
    <source>
        <dbReference type="ARBA" id="ARBA00022679"/>
    </source>
</evidence>
<dbReference type="FunFam" id="2.60.120.780:FF:000001">
    <property type="entry name" value="E3 SUMO-protein ligase PIAS2 isoform X1"/>
    <property type="match status" value="1"/>
</dbReference>
<evidence type="ECO:0000259" key="14">
    <source>
        <dbReference type="PROSITE" id="PS51466"/>
    </source>
</evidence>
<feature type="compositionally biased region" description="Polar residues" evidence="11">
    <location>
        <begin position="551"/>
        <end position="561"/>
    </location>
</feature>
<dbReference type="GO" id="GO:0000785">
    <property type="term" value="C:chromatin"/>
    <property type="evidence" value="ECO:0007669"/>
    <property type="project" value="TreeGrafter"/>
</dbReference>
<feature type="region of interest" description="Disordered" evidence="11">
    <location>
        <begin position="597"/>
        <end position="630"/>
    </location>
</feature>
<feature type="region of interest" description="Disordered" evidence="11">
    <location>
        <begin position="1"/>
        <end position="21"/>
    </location>
</feature>
<dbReference type="Proteomes" id="UP001165289">
    <property type="component" value="Unassembled WGS sequence"/>
</dbReference>
<keyword evidence="5" id="KW-0479">Metal-binding</keyword>
<dbReference type="PROSITE" id="PS51466">
    <property type="entry name" value="PINIT"/>
    <property type="match status" value="1"/>
</dbReference>
<keyword evidence="9" id="KW-0539">Nucleus</keyword>
<dbReference type="Gene3D" id="2.60.120.780">
    <property type="entry name" value="PINIT domain"/>
    <property type="match status" value="1"/>
</dbReference>
<keyword evidence="4" id="KW-0808">Transferase</keyword>
<evidence type="ECO:0000256" key="7">
    <source>
        <dbReference type="ARBA" id="ARBA00022786"/>
    </source>
</evidence>
<dbReference type="GO" id="GO:0016874">
    <property type="term" value="F:ligase activity"/>
    <property type="evidence" value="ECO:0007669"/>
    <property type="project" value="UniProtKB-KW"/>
</dbReference>
<evidence type="ECO:0000256" key="1">
    <source>
        <dbReference type="ARBA" id="ARBA00004123"/>
    </source>
</evidence>
<feature type="compositionally biased region" description="Low complexity" evidence="11">
    <location>
        <begin position="691"/>
        <end position="709"/>
    </location>
</feature>
<feature type="domain" description="SAP" evidence="12">
    <location>
        <begin position="35"/>
        <end position="69"/>
    </location>
</feature>
<evidence type="ECO:0000313" key="16">
    <source>
        <dbReference type="Proteomes" id="UP001165289"/>
    </source>
</evidence>
<sequence length="845" mass="94179">MSSFYEKSLKPRKTINSNSQNRAQVSEIADLRRMVQHFRVSDLQEFLQTFGQTRTGKKQALQNRAFSLIAKNISSVRNKINEINTRSHTPNFSSVAFSLHIKPNQPETIPMSTSATPYLHTNPLRQQQDNPAQPHYQTQTVHPSHVHTQPAVLHPDVRFVKPTFFEELHVLIRPTSLAAIAKKNYPGNQGIHHESTLKFALSPQQLAHIKANTIELEDNHLGEVKQVQTKFGVQVQLRFCLQETSCEQLDNFPINMHIKVNHKYIQVNGYHPGLSNRPEYKRTGRPVDITSLCRNVPPSEVNLVQIYWTPDLYNIPTGHVIMCSLVKTINSSQLLNQLKSKAVRSAEHSRALIKEKFKMSDCEVSATSYRVSLLCPLGKVKMNYPCRAKSCSHLQCFDAELYLQMNEKKSTWICPICDKSSQFADLILDDLFSEILLQSKGFDEIEFDQDGSWYSISEKGEKGKKMQTLFPTTPPLLSQKLPIVLDFSPSIDSKSGPDDNTSESESLSPHPVPPSQEKTSNFIDLTLDSDTDSDCDIPTSTTRNPIPPTLYHQTAPQRTNIPFDSPTLLDLQTTLTTDTTNTAPYISRHHMTSSISLPNTHILSHGPTKSSGSRTRMHPTSPGQPSAKRHKAYNTTNTFLSSLSTASILSHNTGNSPQLQTPQRSPDSTTDTNVTYVTYPATYLQVPMPLDPTTDSLSSHSSQQSNSSPQTLAYALPAQFQTGYGGYHSAIVPIQNLEGQDLDTVNGLDLVGIIQGDYLNTVPQNVTDGLSPSILQQENIIFNDPQLTSHSGHIYHIPSTSQYSQQGVLEETNDSQTSIVRLQIPDVFDDENCGASIIAIDCPSN</sequence>
<dbReference type="InterPro" id="IPR013083">
    <property type="entry name" value="Znf_RING/FYVE/PHD"/>
</dbReference>
<evidence type="ECO:0000256" key="10">
    <source>
        <dbReference type="PROSITE-ProRule" id="PRU00452"/>
    </source>
</evidence>
<keyword evidence="16" id="KW-1185">Reference proteome</keyword>
<dbReference type="GO" id="GO:0003712">
    <property type="term" value="F:transcription coregulator activity"/>
    <property type="evidence" value="ECO:0007669"/>
    <property type="project" value="TreeGrafter"/>
</dbReference>
<dbReference type="AlphaFoldDB" id="A0AAV7JF99"/>
<feature type="compositionally biased region" description="Polar residues" evidence="11">
    <location>
        <begin position="597"/>
        <end position="614"/>
    </location>
</feature>
<keyword evidence="6 10" id="KW-0863">Zinc-finger</keyword>
<gene>
    <name evidence="15" type="ORF">LOD99_12329</name>
</gene>
<reference evidence="15 16" key="1">
    <citation type="journal article" date="2023" name="BMC Biol.">
        <title>The compact genome of the sponge Oopsacas minuta (Hexactinellida) is lacking key metazoan core genes.</title>
        <authorList>
            <person name="Santini S."/>
            <person name="Schenkelaars Q."/>
            <person name="Jourda C."/>
            <person name="Duchesne M."/>
            <person name="Belahbib H."/>
            <person name="Rocher C."/>
            <person name="Selva M."/>
            <person name="Riesgo A."/>
            <person name="Vervoort M."/>
            <person name="Leys S.P."/>
            <person name="Kodjabachian L."/>
            <person name="Le Bivic A."/>
            <person name="Borchiellini C."/>
            <person name="Claverie J.M."/>
            <person name="Renard E."/>
        </authorList>
    </citation>
    <scope>NUCLEOTIDE SEQUENCE [LARGE SCALE GENOMIC DNA]</scope>
    <source>
        <strain evidence="15">SPO-2</strain>
    </source>
</reference>
<evidence type="ECO:0000256" key="8">
    <source>
        <dbReference type="ARBA" id="ARBA00022833"/>
    </source>
</evidence>
<dbReference type="PANTHER" id="PTHR10782">
    <property type="entry name" value="ZINC FINGER MIZ DOMAIN-CONTAINING PROTEIN"/>
    <property type="match status" value="1"/>
</dbReference>
<feature type="region of interest" description="Disordered" evidence="11">
    <location>
        <begin position="488"/>
        <end position="561"/>
    </location>
</feature>
<dbReference type="PROSITE" id="PS50800">
    <property type="entry name" value="SAP"/>
    <property type="match status" value="1"/>
</dbReference>